<reference evidence="1" key="1">
    <citation type="submission" date="2023-06" db="EMBL/GenBank/DDBJ databases">
        <title>Genome-scale phylogeny and comparative genomics of the fungal order Sordariales.</title>
        <authorList>
            <consortium name="Lawrence Berkeley National Laboratory"/>
            <person name="Hensen N."/>
            <person name="Bonometti L."/>
            <person name="Westerberg I."/>
            <person name="Brannstrom I.O."/>
            <person name="Guillou S."/>
            <person name="Cros-Aarteil S."/>
            <person name="Calhoun S."/>
            <person name="Haridas S."/>
            <person name="Kuo A."/>
            <person name="Mondo S."/>
            <person name="Pangilinan J."/>
            <person name="Riley R."/>
            <person name="Labutti K."/>
            <person name="Andreopoulos B."/>
            <person name="Lipzen A."/>
            <person name="Chen C."/>
            <person name="Yanf M."/>
            <person name="Daum C."/>
            <person name="Ng V."/>
            <person name="Clum A."/>
            <person name="Steindorff A."/>
            <person name="Ohm R."/>
            <person name="Martin F."/>
            <person name="Silar P."/>
            <person name="Natvig D."/>
            <person name="Lalanne C."/>
            <person name="Gautier V."/>
            <person name="Ament-Velasquez S.L."/>
            <person name="Kruys A."/>
            <person name="Hutchinson M.I."/>
            <person name="Powell A.J."/>
            <person name="Barry K."/>
            <person name="Miller A.N."/>
            <person name="Grigoriev I.V."/>
            <person name="Debuchy R."/>
            <person name="Gladieux P."/>
            <person name="Thoren M.H."/>
            <person name="Johannesson H."/>
        </authorList>
    </citation>
    <scope>NUCLEOTIDE SEQUENCE</scope>
    <source>
        <strain evidence="1">8032-3</strain>
    </source>
</reference>
<keyword evidence="2" id="KW-1185">Reference proteome</keyword>
<organism evidence="1 2">
    <name type="scientific">Phialemonium atrogriseum</name>
    <dbReference type="NCBI Taxonomy" id="1093897"/>
    <lineage>
        <taxon>Eukaryota</taxon>
        <taxon>Fungi</taxon>
        <taxon>Dikarya</taxon>
        <taxon>Ascomycota</taxon>
        <taxon>Pezizomycotina</taxon>
        <taxon>Sordariomycetes</taxon>
        <taxon>Sordariomycetidae</taxon>
        <taxon>Cephalothecales</taxon>
        <taxon>Cephalothecaceae</taxon>
        <taxon>Phialemonium</taxon>
    </lineage>
</organism>
<proteinExistence type="predicted"/>
<dbReference type="EMBL" id="MU839037">
    <property type="protein sequence ID" value="KAK1762479.1"/>
    <property type="molecule type" value="Genomic_DNA"/>
</dbReference>
<sequence>CTTYSYKKSKSIKGFQASNFAWHYKLKHLNIAYNKESKKTRKVKKSLTTLESQKRIRQNTITKFDENKAYTKVLSFIIDNNLSFNILNSESFKDLLNYYNKSTPIINCYKIKTILNSAYNNALSTFNN</sequence>
<dbReference type="RefSeq" id="XP_060278692.1">
    <property type="nucleotide sequence ID" value="XM_060432117.1"/>
</dbReference>
<name>A0AAJ0FHS2_9PEZI</name>
<comment type="caution">
    <text evidence="1">The sequence shown here is derived from an EMBL/GenBank/DDBJ whole genome shotgun (WGS) entry which is preliminary data.</text>
</comment>
<dbReference type="GeneID" id="85315304"/>
<feature type="non-terminal residue" evidence="1">
    <location>
        <position position="1"/>
    </location>
</feature>
<evidence type="ECO:0000313" key="2">
    <source>
        <dbReference type="Proteomes" id="UP001244011"/>
    </source>
</evidence>
<dbReference type="AlphaFoldDB" id="A0AAJ0FHS2"/>
<accession>A0AAJ0FHS2</accession>
<dbReference type="Proteomes" id="UP001244011">
    <property type="component" value="Unassembled WGS sequence"/>
</dbReference>
<gene>
    <name evidence="1" type="ORF">QBC33DRAFT_601630</name>
</gene>
<evidence type="ECO:0000313" key="1">
    <source>
        <dbReference type="EMBL" id="KAK1762479.1"/>
    </source>
</evidence>
<protein>
    <submittedName>
        <fullName evidence="1">Uncharacterized protein</fullName>
    </submittedName>
</protein>